<evidence type="ECO:0000313" key="3">
    <source>
        <dbReference type="EMBL" id="MRX63173.1"/>
    </source>
</evidence>
<proteinExistence type="predicted"/>
<dbReference type="PANTHER" id="PTHR44520">
    <property type="entry name" value="RESPONSE REGULATOR RCP1-RELATED"/>
    <property type="match status" value="1"/>
</dbReference>
<dbReference type="OrthoDB" id="673128at2"/>
<evidence type="ECO:0000313" key="4">
    <source>
        <dbReference type="Proteomes" id="UP000443153"/>
    </source>
</evidence>
<reference evidence="3 4" key="1">
    <citation type="submission" date="2019-11" db="EMBL/GenBank/DDBJ databases">
        <title>Maribacter lutea sp. nov., a marine bacterium isolated from intertidal sand.</title>
        <authorList>
            <person name="Liu A."/>
        </authorList>
    </citation>
    <scope>NUCLEOTIDE SEQUENCE [LARGE SCALE GENOMIC DNA]</scope>
    <source>
        <strain evidence="3 4">RZ05</strain>
    </source>
</reference>
<gene>
    <name evidence="3" type="ORF">GJ691_03225</name>
</gene>
<accession>A0A6I2MH84</accession>
<feature type="modified residue" description="4-aspartylphosphate" evidence="1">
    <location>
        <position position="63"/>
    </location>
</feature>
<evidence type="ECO:0000259" key="2">
    <source>
        <dbReference type="PROSITE" id="PS50110"/>
    </source>
</evidence>
<organism evidence="3 4">
    <name type="scientific">Maribacter luteus</name>
    <dbReference type="NCBI Taxonomy" id="2594478"/>
    <lineage>
        <taxon>Bacteria</taxon>
        <taxon>Pseudomonadati</taxon>
        <taxon>Bacteroidota</taxon>
        <taxon>Flavobacteriia</taxon>
        <taxon>Flavobacteriales</taxon>
        <taxon>Flavobacteriaceae</taxon>
        <taxon>Maribacter</taxon>
    </lineage>
</organism>
<dbReference type="SMART" id="SM00448">
    <property type="entry name" value="REC"/>
    <property type="match status" value="1"/>
</dbReference>
<comment type="caution">
    <text evidence="3">The sequence shown here is derived from an EMBL/GenBank/DDBJ whole genome shotgun (WGS) entry which is preliminary data.</text>
</comment>
<name>A0A6I2MH84_9FLAO</name>
<dbReference type="InterPro" id="IPR052893">
    <property type="entry name" value="TCS_response_regulator"/>
</dbReference>
<dbReference type="InterPro" id="IPR001789">
    <property type="entry name" value="Sig_transdc_resp-reg_receiver"/>
</dbReference>
<protein>
    <submittedName>
        <fullName evidence="3">Response regulator</fullName>
    </submittedName>
</protein>
<dbReference type="Gene3D" id="3.40.50.2300">
    <property type="match status" value="1"/>
</dbReference>
<dbReference type="PANTHER" id="PTHR44520:SF2">
    <property type="entry name" value="RESPONSE REGULATOR RCP1"/>
    <property type="match status" value="1"/>
</dbReference>
<keyword evidence="4" id="KW-1185">Reference proteome</keyword>
<feature type="domain" description="Response regulatory" evidence="2">
    <location>
        <begin position="5"/>
        <end position="130"/>
    </location>
</feature>
<keyword evidence="1" id="KW-0597">Phosphoprotein</keyword>
<dbReference type="PROSITE" id="PS50110">
    <property type="entry name" value="RESPONSE_REGULATORY"/>
    <property type="match status" value="1"/>
</dbReference>
<dbReference type="EMBL" id="WKJH01000002">
    <property type="protein sequence ID" value="MRX63173.1"/>
    <property type="molecule type" value="Genomic_DNA"/>
</dbReference>
<dbReference type="InterPro" id="IPR011006">
    <property type="entry name" value="CheY-like_superfamily"/>
</dbReference>
<evidence type="ECO:0000256" key="1">
    <source>
        <dbReference type="PROSITE-ProRule" id="PRU00169"/>
    </source>
</evidence>
<dbReference type="SUPFAM" id="SSF52172">
    <property type="entry name" value="CheY-like"/>
    <property type="match status" value="1"/>
</dbReference>
<dbReference type="AlphaFoldDB" id="A0A6I2MH84"/>
<dbReference type="Pfam" id="PF00072">
    <property type="entry name" value="Response_reg"/>
    <property type="match status" value="1"/>
</dbReference>
<sequence>MKKDTVCIIDDDPIYVYGTKILLNYNSNFCSNIVVYEDGQEALDNLGSMIKSEEPYPEVIFLDLNMPIMNGWEFLDEFIKLPFTIKPVVYIVSSSIAERDIEKAKSYDIVKDFISKPLSFALLEDLFQNS</sequence>
<dbReference type="RefSeq" id="WP_154363734.1">
    <property type="nucleotide sequence ID" value="NZ_CANMYZ010000002.1"/>
</dbReference>
<dbReference type="GO" id="GO:0000160">
    <property type="term" value="P:phosphorelay signal transduction system"/>
    <property type="evidence" value="ECO:0007669"/>
    <property type="project" value="InterPro"/>
</dbReference>
<dbReference type="Proteomes" id="UP000443153">
    <property type="component" value="Unassembled WGS sequence"/>
</dbReference>